<evidence type="ECO:0000256" key="3">
    <source>
        <dbReference type="SAM" id="SignalP"/>
    </source>
</evidence>
<keyword evidence="5" id="KW-1185">Reference proteome</keyword>
<feature type="coiled-coil region" evidence="1">
    <location>
        <begin position="96"/>
        <end position="141"/>
    </location>
</feature>
<keyword evidence="1" id="KW-0175">Coiled coil</keyword>
<name>T1JYL5_TETUR</name>
<keyword evidence="3" id="KW-0732">Signal</keyword>
<evidence type="ECO:0000256" key="2">
    <source>
        <dbReference type="SAM" id="MobiDB-lite"/>
    </source>
</evidence>
<evidence type="ECO:0000313" key="4">
    <source>
        <dbReference type="EnsemblMetazoa" id="tetur03g00790.1"/>
    </source>
</evidence>
<evidence type="ECO:0000256" key="1">
    <source>
        <dbReference type="SAM" id="Coils"/>
    </source>
</evidence>
<dbReference type="Proteomes" id="UP000015104">
    <property type="component" value="Unassembled WGS sequence"/>
</dbReference>
<feature type="region of interest" description="Disordered" evidence="2">
    <location>
        <begin position="36"/>
        <end position="61"/>
    </location>
</feature>
<protein>
    <submittedName>
        <fullName evidence="4">Uncharacterized protein</fullName>
    </submittedName>
</protein>
<feature type="signal peptide" evidence="3">
    <location>
        <begin position="1"/>
        <end position="19"/>
    </location>
</feature>
<feature type="compositionally biased region" description="Polar residues" evidence="2">
    <location>
        <begin position="40"/>
        <end position="58"/>
    </location>
</feature>
<dbReference type="EMBL" id="CAEY01001108">
    <property type="status" value="NOT_ANNOTATED_CDS"/>
    <property type="molecule type" value="Genomic_DNA"/>
</dbReference>
<sequence length="189" mass="21765">MKFIYLLCISFIIFSYVKADEQEDYDGEIESDFSPREYDSWSQKADVPTSQYQSSTSVKKPIIPPRPSYGYPAYDVEVSTLPSFKDKLDQTKMKFEKNLKNKVDKAKKTVDQAKRKADQAMKKLEKELKDKMGALKQKKLKKVVESKMPITTTLAPVYVYDRIVPKAVKVKKVKPMSKDCKIIKKALFG</sequence>
<accession>T1JYL5</accession>
<organism evidence="4 5">
    <name type="scientific">Tetranychus urticae</name>
    <name type="common">Two-spotted spider mite</name>
    <dbReference type="NCBI Taxonomy" id="32264"/>
    <lineage>
        <taxon>Eukaryota</taxon>
        <taxon>Metazoa</taxon>
        <taxon>Ecdysozoa</taxon>
        <taxon>Arthropoda</taxon>
        <taxon>Chelicerata</taxon>
        <taxon>Arachnida</taxon>
        <taxon>Acari</taxon>
        <taxon>Acariformes</taxon>
        <taxon>Trombidiformes</taxon>
        <taxon>Prostigmata</taxon>
        <taxon>Eleutherengona</taxon>
        <taxon>Raphignathae</taxon>
        <taxon>Tetranychoidea</taxon>
        <taxon>Tetranychidae</taxon>
        <taxon>Tetranychus</taxon>
    </lineage>
</organism>
<dbReference type="HOGENOM" id="CLU_1564890_0_0_1"/>
<evidence type="ECO:0000313" key="5">
    <source>
        <dbReference type="Proteomes" id="UP000015104"/>
    </source>
</evidence>
<feature type="chain" id="PRO_5004590975" evidence="3">
    <location>
        <begin position="20"/>
        <end position="189"/>
    </location>
</feature>
<dbReference type="EnsemblMetazoa" id="tetur03g00790.1">
    <property type="protein sequence ID" value="tetur03g00790.1"/>
    <property type="gene ID" value="tetur03g00790"/>
</dbReference>
<proteinExistence type="predicted"/>
<reference evidence="5" key="1">
    <citation type="submission" date="2011-08" db="EMBL/GenBank/DDBJ databases">
        <authorList>
            <person name="Rombauts S."/>
        </authorList>
    </citation>
    <scope>NUCLEOTIDE SEQUENCE</scope>
    <source>
        <strain evidence="5">London</strain>
    </source>
</reference>
<reference evidence="4" key="2">
    <citation type="submission" date="2015-06" db="UniProtKB">
        <authorList>
            <consortium name="EnsemblMetazoa"/>
        </authorList>
    </citation>
    <scope>IDENTIFICATION</scope>
</reference>
<dbReference type="AlphaFoldDB" id="T1JYL5"/>